<evidence type="ECO:0000256" key="1">
    <source>
        <dbReference type="SAM" id="Phobius"/>
    </source>
</evidence>
<sequence length="294" mass="31489">MSRFWGAISACLFFLLSAGIIFAVNYPDPTGYVNDFADIYGSVFETELEKRLDDFEQASGVEIAVVTVESLEGEPVENYAVKLFEKWKIGKAKEDNGLLLLISEKDREVKFEVGYGLEPYITDGRAGDIIRNDMVPSFKTEKYEEGTGKAVDRSMKYISDKDIAPKEEPAKDDDGLPVIGIMLGIYFLGTYLASFLGRTKEIWPGGAIGGLIGILAGLIISSLAAAVFFGLFAGLFGLFLDFILSKNYKVRKSKGLPTNFWSSGGGFRSGGGGGGSFGGFGGGSSGGGGASGRW</sequence>
<dbReference type="Pfam" id="PF04536">
    <property type="entry name" value="TPM_phosphatase"/>
    <property type="match status" value="1"/>
</dbReference>
<dbReference type="EMBL" id="LCFP01000007">
    <property type="protein sequence ID" value="KKS97578.1"/>
    <property type="molecule type" value="Genomic_DNA"/>
</dbReference>
<keyword evidence="1" id="KW-0812">Transmembrane</keyword>
<organism evidence="3 4">
    <name type="scientific">Candidatus Gottesmanbacteria bacterium GW2011_GWA2_43_14</name>
    <dbReference type="NCBI Taxonomy" id="1618443"/>
    <lineage>
        <taxon>Bacteria</taxon>
        <taxon>Candidatus Gottesmaniibacteriota</taxon>
    </lineage>
</organism>
<dbReference type="AlphaFoldDB" id="A0A0G1GFD8"/>
<dbReference type="InterPro" id="IPR007621">
    <property type="entry name" value="TPM_dom"/>
</dbReference>
<dbReference type="Proteomes" id="UP000034894">
    <property type="component" value="Unassembled WGS sequence"/>
</dbReference>
<keyword evidence="1" id="KW-0472">Membrane</keyword>
<dbReference type="PATRIC" id="fig|1618443.3.peg.1039"/>
<accession>A0A0G1GFD8</accession>
<name>A0A0G1GFD8_9BACT</name>
<evidence type="ECO:0000313" key="4">
    <source>
        <dbReference type="Proteomes" id="UP000034894"/>
    </source>
</evidence>
<evidence type="ECO:0000259" key="2">
    <source>
        <dbReference type="Pfam" id="PF04536"/>
    </source>
</evidence>
<keyword evidence="1" id="KW-1133">Transmembrane helix</keyword>
<proteinExistence type="predicted"/>
<dbReference type="PANTHER" id="PTHR30373:SF2">
    <property type="entry name" value="UPF0603 PROTEIN YGCG"/>
    <property type="match status" value="1"/>
</dbReference>
<dbReference type="STRING" id="1618443.UV73_C0007G0021"/>
<gene>
    <name evidence="3" type="ORF">UV73_C0007G0021</name>
</gene>
<dbReference type="PANTHER" id="PTHR30373">
    <property type="entry name" value="UPF0603 PROTEIN YGCG"/>
    <property type="match status" value="1"/>
</dbReference>
<comment type="caution">
    <text evidence="3">The sequence shown here is derived from an EMBL/GenBank/DDBJ whole genome shotgun (WGS) entry which is preliminary data.</text>
</comment>
<feature type="domain" description="TPM" evidence="2">
    <location>
        <begin position="33"/>
        <end position="156"/>
    </location>
</feature>
<reference evidence="3 4" key="1">
    <citation type="journal article" date="2015" name="Nature">
        <title>rRNA introns, odd ribosomes, and small enigmatic genomes across a large radiation of phyla.</title>
        <authorList>
            <person name="Brown C.T."/>
            <person name="Hug L.A."/>
            <person name="Thomas B.C."/>
            <person name="Sharon I."/>
            <person name="Castelle C.J."/>
            <person name="Singh A."/>
            <person name="Wilkins M.J."/>
            <person name="Williams K.H."/>
            <person name="Banfield J.F."/>
        </authorList>
    </citation>
    <scope>NUCLEOTIDE SEQUENCE [LARGE SCALE GENOMIC DNA]</scope>
</reference>
<evidence type="ECO:0000313" key="3">
    <source>
        <dbReference type="EMBL" id="KKS97578.1"/>
    </source>
</evidence>
<protein>
    <recommendedName>
        <fullName evidence="2">TPM domain-containing protein</fullName>
    </recommendedName>
</protein>
<feature type="transmembrane region" description="Helical" evidence="1">
    <location>
        <begin position="175"/>
        <end position="195"/>
    </location>
</feature>
<feature type="transmembrane region" description="Helical" evidence="1">
    <location>
        <begin position="226"/>
        <end position="244"/>
    </location>
</feature>
<feature type="transmembrane region" description="Helical" evidence="1">
    <location>
        <begin position="202"/>
        <end position="220"/>
    </location>
</feature>
<dbReference type="Gene3D" id="3.10.310.50">
    <property type="match status" value="1"/>
</dbReference>